<comment type="caution">
    <text evidence="1">The sequence shown here is derived from an EMBL/GenBank/DDBJ whole genome shotgun (WGS) entry which is preliminary data.</text>
</comment>
<sequence length="68" mass="7809">MMSRLSFRPRPLDIHKRLPILKSLKDFEDDDGPSNTRNQIIRLAAEDPDIEVLSSTLLLSLSTFLFHS</sequence>
<dbReference type="Gramene" id="PHT73117">
    <property type="protein sequence ID" value="PHT73117"/>
    <property type="gene ID" value="T459_23902"/>
</dbReference>
<evidence type="ECO:0000313" key="1">
    <source>
        <dbReference type="EMBL" id="PHT73117.1"/>
    </source>
</evidence>
<gene>
    <name evidence="1" type="ORF">T459_23902</name>
</gene>
<proteinExistence type="predicted"/>
<dbReference type="EMBL" id="AYRZ02000009">
    <property type="protein sequence ID" value="PHT73117.1"/>
    <property type="molecule type" value="Genomic_DNA"/>
</dbReference>
<accession>A0A2G2YTL5</accession>
<keyword evidence="2" id="KW-1185">Reference proteome</keyword>
<name>A0A2G2YTL5_CAPAN</name>
<dbReference type="Proteomes" id="UP000222542">
    <property type="component" value="Unassembled WGS sequence"/>
</dbReference>
<evidence type="ECO:0000313" key="2">
    <source>
        <dbReference type="Proteomes" id="UP000222542"/>
    </source>
</evidence>
<organism evidence="1 2">
    <name type="scientific">Capsicum annuum</name>
    <name type="common">Capsicum pepper</name>
    <dbReference type="NCBI Taxonomy" id="4072"/>
    <lineage>
        <taxon>Eukaryota</taxon>
        <taxon>Viridiplantae</taxon>
        <taxon>Streptophyta</taxon>
        <taxon>Embryophyta</taxon>
        <taxon>Tracheophyta</taxon>
        <taxon>Spermatophyta</taxon>
        <taxon>Magnoliopsida</taxon>
        <taxon>eudicotyledons</taxon>
        <taxon>Gunneridae</taxon>
        <taxon>Pentapetalae</taxon>
        <taxon>asterids</taxon>
        <taxon>lamiids</taxon>
        <taxon>Solanales</taxon>
        <taxon>Solanaceae</taxon>
        <taxon>Solanoideae</taxon>
        <taxon>Capsiceae</taxon>
        <taxon>Capsicum</taxon>
    </lineage>
</organism>
<dbReference type="STRING" id="4072.A0A2G2YTL5"/>
<dbReference type="AlphaFoldDB" id="A0A2G2YTL5"/>
<reference evidence="1 2" key="1">
    <citation type="journal article" date="2014" name="Nat. Genet.">
        <title>Genome sequence of the hot pepper provides insights into the evolution of pungency in Capsicum species.</title>
        <authorList>
            <person name="Kim S."/>
            <person name="Park M."/>
            <person name="Yeom S.I."/>
            <person name="Kim Y.M."/>
            <person name="Lee J.M."/>
            <person name="Lee H.A."/>
            <person name="Seo E."/>
            <person name="Choi J."/>
            <person name="Cheong K."/>
            <person name="Kim K.T."/>
            <person name="Jung K."/>
            <person name="Lee G.W."/>
            <person name="Oh S.K."/>
            <person name="Bae C."/>
            <person name="Kim S.B."/>
            <person name="Lee H.Y."/>
            <person name="Kim S.Y."/>
            <person name="Kim M.S."/>
            <person name="Kang B.C."/>
            <person name="Jo Y.D."/>
            <person name="Yang H.B."/>
            <person name="Jeong H.J."/>
            <person name="Kang W.H."/>
            <person name="Kwon J.K."/>
            <person name="Shin C."/>
            <person name="Lim J.Y."/>
            <person name="Park J.H."/>
            <person name="Huh J.H."/>
            <person name="Kim J.S."/>
            <person name="Kim B.D."/>
            <person name="Cohen O."/>
            <person name="Paran I."/>
            <person name="Suh M.C."/>
            <person name="Lee S.B."/>
            <person name="Kim Y.K."/>
            <person name="Shin Y."/>
            <person name="Noh S.J."/>
            <person name="Park J."/>
            <person name="Seo Y.S."/>
            <person name="Kwon S.Y."/>
            <person name="Kim H.A."/>
            <person name="Park J.M."/>
            <person name="Kim H.J."/>
            <person name="Choi S.B."/>
            <person name="Bosland P.W."/>
            <person name="Reeves G."/>
            <person name="Jo S.H."/>
            <person name="Lee B.W."/>
            <person name="Cho H.T."/>
            <person name="Choi H.S."/>
            <person name="Lee M.S."/>
            <person name="Yu Y."/>
            <person name="Do Choi Y."/>
            <person name="Park B.S."/>
            <person name="van Deynze A."/>
            <person name="Ashrafi H."/>
            <person name="Hill T."/>
            <person name="Kim W.T."/>
            <person name="Pai H.S."/>
            <person name="Ahn H.K."/>
            <person name="Yeam I."/>
            <person name="Giovannoni J.J."/>
            <person name="Rose J.K."/>
            <person name="Sorensen I."/>
            <person name="Lee S.J."/>
            <person name="Kim R.W."/>
            <person name="Choi I.Y."/>
            <person name="Choi B.S."/>
            <person name="Lim J.S."/>
            <person name="Lee Y.H."/>
            <person name="Choi D."/>
        </authorList>
    </citation>
    <scope>NUCLEOTIDE SEQUENCE [LARGE SCALE GENOMIC DNA]</scope>
    <source>
        <strain evidence="2">cv. CM334</strain>
    </source>
</reference>
<protein>
    <submittedName>
        <fullName evidence="1">Uncharacterized protein</fullName>
    </submittedName>
</protein>
<reference evidence="1 2" key="2">
    <citation type="journal article" date="2017" name="Genome Biol.">
        <title>New reference genome sequences of hot pepper reveal the massive evolution of plant disease-resistance genes by retroduplication.</title>
        <authorList>
            <person name="Kim S."/>
            <person name="Park J."/>
            <person name="Yeom S.I."/>
            <person name="Kim Y.M."/>
            <person name="Seo E."/>
            <person name="Kim K.T."/>
            <person name="Kim M.S."/>
            <person name="Lee J.M."/>
            <person name="Cheong K."/>
            <person name="Shin H.S."/>
            <person name="Kim S.B."/>
            <person name="Han K."/>
            <person name="Lee J."/>
            <person name="Park M."/>
            <person name="Lee H.A."/>
            <person name="Lee H.Y."/>
            <person name="Lee Y."/>
            <person name="Oh S."/>
            <person name="Lee J.H."/>
            <person name="Choi E."/>
            <person name="Choi E."/>
            <person name="Lee S.E."/>
            <person name="Jeon J."/>
            <person name="Kim H."/>
            <person name="Choi G."/>
            <person name="Song H."/>
            <person name="Lee J."/>
            <person name="Lee S.C."/>
            <person name="Kwon J.K."/>
            <person name="Lee H.Y."/>
            <person name="Koo N."/>
            <person name="Hong Y."/>
            <person name="Kim R.W."/>
            <person name="Kang W.H."/>
            <person name="Huh J.H."/>
            <person name="Kang B.C."/>
            <person name="Yang T.J."/>
            <person name="Lee Y.H."/>
            <person name="Bennetzen J.L."/>
            <person name="Choi D."/>
        </authorList>
    </citation>
    <scope>NUCLEOTIDE SEQUENCE [LARGE SCALE GENOMIC DNA]</scope>
    <source>
        <strain evidence="2">cv. CM334</strain>
    </source>
</reference>